<comment type="caution">
    <text evidence="1">The sequence shown here is derived from an EMBL/GenBank/DDBJ whole genome shotgun (WGS) entry which is preliminary data.</text>
</comment>
<dbReference type="SMART" id="SM00028">
    <property type="entry name" value="TPR"/>
    <property type="match status" value="3"/>
</dbReference>
<evidence type="ECO:0000313" key="2">
    <source>
        <dbReference type="Proteomes" id="UP001596405"/>
    </source>
</evidence>
<organism evidence="1 2">
    <name type="scientific">Rufibacter roseus</name>
    <dbReference type="NCBI Taxonomy" id="1567108"/>
    <lineage>
        <taxon>Bacteria</taxon>
        <taxon>Pseudomonadati</taxon>
        <taxon>Bacteroidota</taxon>
        <taxon>Cytophagia</taxon>
        <taxon>Cytophagales</taxon>
        <taxon>Hymenobacteraceae</taxon>
        <taxon>Rufibacter</taxon>
    </lineage>
</organism>
<name>A0ABW2DQF8_9BACT</name>
<protein>
    <recommendedName>
        <fullName evidence="3">Tetratricopeptide repeat protein</fullName>
    </recommendedName>
</protein>
<dbReference type="InterPro" id="IPR019734">
    <property type="entry name" value="TPR_rpt"/>
</dbReference>
<evidence type="ECO:0000313" key="1">
    <source>
        <dbReference type="EMBL" id="MFC6999313.1"/>
    </source>
</evidence>
<reference evidence="2" key="1">
    <citation type="journal article" date="2019" name="Int. J. Syst. Evol. Microbiol.">
        <title>The Global Catalogue of Microorganisms (GCM) 10K type strain sequencing project: providing services to taxonomists for standard genome sequencing and annotation.</title>
        <authorList>
            <consortium name="The Broad Institute Genomics Platform"/>
            <consortium name="The Broad Institute Genome Sequencing Center for Infectious Disease"/>
            <person name="Wu L."/>
            <person name="Ma J."/>
        </authorList>
    </citation>
    <scope>NUCLEOTIDE SEQUENCE [LARGE SCALE GENOMIC DNA]</scope>
    <source>
        <strain evidence="2">CGMCC 4.7393</strain>
    </source>
</reference>
<gene>
    <name evidence="1" type="ORF">ACFQHR_16880</name>
</gene>
<dbReference type="Gene3D" id="1.25.40.10">
    <property type="entry name" value="Tetratricopeptide repeat domain"/>
    <property type="match status" value="1"/>
</dbReference>
<accession>A0ABW2DQF8</accession>
<proteinExistence type="predicted"/>
<evidence type="ECO:0008006" key="3">
    <source>
        <dbReference type="Google" id="ProtNLM"/>
    </source>
</evidence>
<dbReference type="Proteomes" id="UP001596405">
    <property type="component" value="Unassembled WGS sequence"/>
</dbReference>
<dbReference type="PROSITE" id="PS51257">
    <property type="entry name" value="PROKAR_LIPOPROTEIN"/>
    <property type="match status" value="1"/>
</dbReference>
<dbReference type="EMBL" id="JBHSYQ010000015">
    <property type="protein sequence ID" value="MFC6999313.1"/>
    <property type="molecule type" value="Genomic_DNA"/>
</dbReference>
<dbReference type="SUPFAM" id="SSF48452">
    <property type="entry name" value="TPR-like"/>
    <property type="match status" value="1"/>
</dbReference>
<sequence>MPFALNRLTGSFLIFLLLSITFSTGCTFTRMVKKAEKEQKLTVTPEVLMVRGNQVPFEIEAQLPQNLLKKNYNYNIRVFYKAAQGVEQHVGSLPFEFGNYNFVGGKPTIKTSFSFPYTPSKIQGQLMAQGVVTNPKGRKKFTKATLLAPGIRTTPHMIQVVHAPSYVADQAKAQVPDYLKFTIYFDEGLATLRKGLGTNFQQLDEFILSNQKTKRIDILATQSPNTDEYKTRNLAMRRAVALEQYIKKKIDTETYANTLSSIKFEKKVITNSWSAFLGRIQNSALPEEQIQQILDIVNGPGSFSEKENQLQELPSYEYIDMYVYPVLRYAEVTVDYVPTPRKDYEIYLLAKKIMQNRANADALSADDMQYAATLTPLLAEKKKIYESAVENYMSWQALNNLGIVYFEQAQKELNPKIKKNLLENAILNLQYAAHRNPTAQQFYNLAVAHHQNGNVLEAMHSYDYAIKQGGAIALLQNIFTDKAALELKLGQYDDAVRSISFAGSGYAAQFNKALLYFLKENYEGASELAVKLLQEFPEDASTHYLLAVIGARTQQESLMAEHLQKAVALQPTLAGKAIEDLEFVNYHKSQAFSSALKK</sequence>
<dbReference type="RefSeq" id="WP_153042055.1">
    <property type="nucleotide sequence ID" value="NZ_LRML01000002.1"/>
</dbReference>
<dbReference type="InterPro" id="IPR011990">
    <property type="entry name" value="TPR-like_helical_dom_sf"/>
</dbReference>
<keyword evidence="2" id="KW-1185">Reference proteome</keyword>